<dbReference type="Proteomes" id="UP000282125">
    <property type="component" value="Unassembled WGS sequence"/>
</dbReference>
<accession>A0A3P3DS61</accession>
<evidence type="ECO:0000313" key="3">
    <source>
        <dbReference type="Proteomes" id="UP000282125"/>
    </source>
</evidence>
<protein>
    <submittedName>
        <fullName evidence="2">Hemin uptake protein HemP</fullName>
    </submittedName>
</protein>
<evidence type="ECO:0000313" key="2">
    <source>
        <dbReference type="EMBL" id="RRH75518.1"/>
    </source>
</evidence>
<feature type="region of interest" description="Disordered" evidence="1">
    <location>
        <begin position="1"/>
        <end position="23"/>
    </location>
</feature>
<dbReference type="AlphaFoldDB" id="A0A3P3DS61"/>
<evidence type="ECO:0000256" key="1">
    <source>
        <dbReference type="SAM" id="MobiDB-lite"/>
    </source>
</evidence>
<comment type="caution">
    <text evidence="2">The sequence shown here is derived from an EMBL/GenBank/DDBJ whole genome shotgun (WGS) entry which is preliminary data.</text>
</comment>
<dbReference type="EMBL" id="RRAZ01000010">
    <property type="protein sequence ID" value="RRH75518.1"/>
    <property type="molecule type" value="Genomic_DNA"/>
</dbReference>
<dbReference type="OrthoDB" id="7691333at2"/>
<dbReference type="Pfam" id="PF10636">
    <property type="entry name" value="hemP"/>
    <property type="match status" value="1"/>
</dbReference>
<sequence>MCSHLNGPLQDPSETPASAAGALPSGVPLHEALALTKGGGLAGIELNGQVYALRITRQGRLLLTK</sequence>
<keyword evidence="3" id="KW-1185">Reference proteome</keyword>
<organism evidence="2 3">
    <name type="scientific">Falsigemmobacter faecalis</name>
    <dbReference type="NCBI Taxonomy" id="2488730"/>
    <lineage>
        <taxon>Bacteria</taxon>
        <taxon>Pseudomonadati</taxon>
        <taxon>Pseudomonadota</taxon>
        <taxon>Alphaproteobacteria</taxon>
        <taxon>Rhodobacterales</taxon>
        <taxon>Paracoccaceae</taxon>
        <taxon>Falsigemmobacter</taxon>
    </lineage>
</organism>
<gene>
    <name evidence="2" type="primary">hemP</name>
    <name evidence="2" type="ORF">EG244_08525</name>
</gene>
<proteinExistence type="predicted"/>
<reference evidence="2 3" key="1">
    <citation type="submission" date="2018-11" db="EMBL/GenBank/DDBJ databases">
        <title>Gemmobacter sp. nov., YIM 102744-1 draft genome.</title>
        <authorList>
            <person name="Li G."/>
            <person name="Jiang Y."/>
        </authorList>
    </citation>
    <scope>NUCLEOTIDE SEQUENCE [LARGE SCALE GENOMIC DNA]</scope>
    <source>
        <strain evidence="2 3">YIM 102744-1</strain>
    </source>
</reference>
<dbReference type="Gene3D" id="2.10.70.10">
    <property type="entry name" value="Complement Module, domain 1"/>
    <property type="match status" value="1"/>
</dbReference>
<name>A0A3P3DS61_9RHOB</name>
<dbReference type="InterPro" id="IPR019600">
    <property type="entry name" value="Hemin_uptake_protein_HemP"/>
</dbReference>